<keyword evidence="3" id="KW-1185">Reference proteome</keyword>
<reference evidence="2" key="1">
    <citation type="submission" date="2015-04" db="UniProtKB">
        <authorList>
            <consortium name="EnsemblPlants"/>
        </authorList>
    </citation>
    <scope>IDENTIFICATION</scope>
</reference>
<feature type="signal peptide" evidence="1">
    <location>
        <begin position="1"/>
        <end position="30"/>
    </location>
</feature>
<dbReference type="AlphaFoldDB" id="A0A0E0JX98"/>
<dbReference type="Gramene" id="OPUNC02G07580.1">
    <property type="protein sequence ID" value="OPUNC02G07580.1"/>
    <property type="gene ID" value="OPUNC02G07580"/>
</dbReference>
<evidence type="ECO:0000313" key="2">
    <source>
        <dbReference type="EnsemblPlants" id="OPUNC02G07580.1"/>
    </source>
</evidence>
<accession>A0A0E0JX98</accession>
<dbReference type="HOGENOM" id="CLU_2708913_0_0_1"/>
<reference evidence="2" key="2">
    <citation type="submission" date="2018-05" db="EMBL/GenBank/DDBJ databases">
        <title>OpunRS2 (Oryza punctata Reference Sequence Version 2).</title>
        <authorList>
            <person name="Zhang J."/>
            <person name="Kudrna D."/>
            <person name="Lee S."/>
            <person name="Talag J."/>
            <person name="Welchert J."/>
            <person name="Wing R.A."/>
        </authorList>
    </citation>
    <scope>NUCLEOTIDE SEQUENCE [LARGE SCALE GENOMIC DNA]</scope>
</reference>
<feature type="chain" id="PRO_5002364423" evidence="1">
    <location>
        <begin position="31"/>
        <end position="87"/>
    </location>
</feature>
<protein>
    <submittedName>
        <fullName evidence="2">Uncharacterized protein</fullName>
    </submittedName>
</protein>
<sequence>MGAARLCVGLQAILVMSLLLPPPFLPCVLAGGGPGGELVAGEEKHQGRVPAVNTILLSLPDAATMDKGQAVDLRVPKNRLELSRARC</sequence>
<dbReference type="EnsemblPlants" id="OPUNC02G07580.1">
    <property type="protein sequence ID" value="OPUNC02G07580.1"/>
    <property type="gene ID" value="OPUNC02G07580"/>
</dbReference>
<dbReference type="Proteomes" id="UP000026962">
    <property type="component" value="Chromosome 2"/>
</dbReference>
<organism evidence="2">
    <name type="scientific">Oryza punctata</name>
    <name type="common">Red rice</name>
    <dbReference type="NCBI Taxonomy" id="4537"/>
    <lineage>
        <taxon>Eukaryota</taxon>
        <taxon>Viridiplantae</taxon>
        <taxon>Streptophyta</taxon>
        <taxon>Embryophyta</taxon>
        <taxon>Tracheophyta</taxon>
        <taxon>Spermatophyta</taxon>
        <taxon>Magnoliopsida</taxon>
        <taxon>Liliopsida</taxon>
        <taxon>Poales</taxon>
        <taxon>Poaceae</taxon>
        <taxon>BOP clade</taxon>
        <taxon>Oryzoideae</taxon>
        <taxon>Oryzeae</taxon>
        <taxon>Oryzinae</taxon>
        <taxon>Oryza</taxon>
    </lineage>
</organism>
<evidence type="ECO:0000256" key="1">
    <source>
        <dbReference type="SAM" id="SignalP"/>
    </source>
</evidence>
<keyword evidence="1" id="KW-0732">Signal</keyword>
<evidence type="ECO:0000313" key="3">
    <source>
        <dbReference type="Proteomes" id="UP000026962"/>
    </source>
</evidence>
<name>A0A0E0JX98_ORYPU</name>
<proteinExistence type="predicted"/>